<comment type="similarity">
    <text evidence="1">Belongs to the glycosyltransferase 2 family.</text>
</comment>
<evidence type="ECO:0000256" key="2">
    <source>
        <dbReference type="ARBA" id="ARBA00022676"/>
    </source>
</evidence>
<dbReference type="InterPro" id="IPR029044">
    <property type="entry name" value="Nucleotide-diphossugar_trans"/>
</dbReference>
<dbReference type="CDD" id="cd04185">
    <property type="entry name" value="GT_2_like_b"/>
    <property type="match status" value="1"/>
</dbReference>
<dbReference type="SUPFAM" id="SSF53448">
    <property type="entry name" value="Nucleotide-diphospho-sugar transferases"/>
    <property type="match status" value="1"/>
</dbReference>
<organism evidence="5 6">
    <name type="scientific">Deinococcus ruber</name>
    <dbReference type="NCBI Taxonomy" id="1848197"/>
    <lineage>
        <taxon>Bacteria</taxon>
        <taxon>Thermotogati</taxon>
        <taxon>Deinococcota</taxon>
        <taxon>Deinococci</taxon>
        <taxon>Deinococcales</taxon>
        <taxon>Deinococcaceae</taxon>
        <taxon>Deinococcus</taxon>
    </lineage>
</organism>
<dbReference type="PANTHER" id="PTHR43179:SF12">
    <property type="entry name" value="GALACTOFURANOSYLTRANSFERASE GLFT2"/>
    <property type="match status" value="1"/>
</dbReference>
<dbReference type="RefSeq" id="WP_189089795.1">
    <property type="nucleotide sequence ID" value="NZ_BMQL01000008.1"/>
</dbReference>
<accession>A0A918C5W6</accession>
<reference evidence="5" key="2">
    <citation type="submission" date="2020-09" db="EMBL/GenBank/DDBJ databases">
        <authorList>
            <person name="Sun Q."/>
            <person name="Ohkuma M."/>
        </authorList>
    </citation>
    <scope>NUCLEOTIDE SEQUENCE</scope>
    <source>
        <strain evidence="5">JCM 31311</strain>
    </source>
</reference>
<dbReference type="InterPro" id="IPR001173">
    <property type="entry name" value="Glyco_trans_2-like"/>
</dbReference>
<evidence type="ECO:0000256" key="1">
    <source>
        <dbReference type="ARBA" id="ARBA00006739"/>
    </source>
</evidence>
<dbReference type="Pfam" id="PF00535">
    <property type="entry name" value="Glycos_transf_2"/>
    <property type="match status" value="1"/>
</dbReference>
<sequence>MQTEQTNLPGGTAAIVVTYNRRALLVQCLERLLAQTLPLERIYVIDNASTDGTPDVIPDHERIEYLRLPDNLGGAYGFSRGVEHALAASHAYLWLMDDDCLPEPDAHLELLRHRDDSEVLCSAVVARDGRYDLHQRRSFDAVRLREFELPASSYEQPGAAVDLFTFVSVLLRTDVVRRAGLPVDDYFFMYDDSEYALRLLKLGITARLIPSSRVWHHGSAGSPSPRAPYNPLKHYYNTRNQLIVYRQYGTSAPWYLLRFSVKTAGAFIRLAQHRELNRRSASLAAQALRDALKGRPYVRQFAPS</sequence>
<protein>
    <submittedName>
        <fullName evidence="5">Rhamnosyltransferase</fullName>
    </submittedName>
</protein>
<keyword evidence="6" id="KW-1185">Reference proteome</keyword>
<dbReference type="EMBL" id="BMQL01000008">
    <property type="protein sequence ID" value="GGR06775.1"/>
    <property type="molecule type" value="Genomic_DNA"/>
</dbReference>
<evidence type="ECO:0000256" key="3">
    <source>
        <dbReference type="ARBA" id="ARBA00022679"/>
    </source>
</evidence>
<feature type="domain" description="Glycosyltransferase 2-like" evidence="4">
    <location>
        <begin position="15"/>
        <end position="139"/>
    </location>
</feature>
<keyword evidence="2" id="KW-0328">Glycosyltransferase</keyword>
<evidence type="ECO:0000259" key="4">
    <source>
        <dbReference type="Pfam" id="PF00535"/>
    </source>
</evidence>
<keyword evidence="3" id="KW-0808">Transferase</keyword>
<comment type="caution">
    <text evidence="5">The sequence shown here is derived from an EMBL/GenBank/DDBJ whole genome shotgun (WGS) entry which is preliminary data.</text>
</comment>
<dbReference type="GO" id="GO:0016757">
    <property type="term" value="F:glycosyltransferase activity"/>
    <property type="evidence" value="ECO:0007669"/>
    <property type="project" value="UniProtKB-KW"/>
</dbReference>
<name>A0A918C5W6_9DEIO</name>
<dbReference type="Gene3D" id="3.90.550.10">
    <property type="entry name" value="Spore Coat Polysaccharide Biosynthesis Protein SpsA, Chain A"/>
    <property type="match status" value="1"/>
</dbReference>
<gene>
    <name evidence="5" type="ORF">GCM10008957_19470</name>
</gene>
<evidence type="ECO:0000313" key="5">
    <source>
        <dbReference type="EMBL" id="GGR06775.1"/>
    </source>
</evidence>
<proteinExistence type="inferred from homology"/>
<dbReference type="Proteomes" id="UP000603865">
    <property type="component" value="Unassembled WGS sequence"/>
</dbReference>
<reference evidence="5" key="1">
    <citation type="journal article" date="2014" name="Int. J. Syst. Evol. Microbiol.">
        <title>Complete genome sequence of Corynebacterium casei LMG S-19264T (=DSM 44701T), isolated from a smear-ripened cheese.</title>
        <authorList>
            <consortium name="US DOE Joint Genome Institute (JGI-PGF)"/>
            <person name="Walter F."/>
            <person name="Albersmeier A."/>
            <person name="Kalinowski J."/>
            <person name="Ruckert C."/>
        </authorList>
    </citation>
    <scope>NUCLEOTIDE SEQUENCE</scope>
    <source>
        <strain evidence="5">JCM 31311</strain>
    </source>
</reference>
<dbReference type="PANTHER" id="PTHR43179">
    <property type="entry name" value="RHAMNOSYLTRANSFERASE WBBL"/>
    <property type="match status" value="1"/>
</dbReference>
<dbReference type="AlphaFoldDB" id="A0A918C5W6"/>
<evidence type="ECO:0000313" key="6">
    <source>
        <dbReference type="Proteomes" id="UP000603865"/>
    </source>
</evidence>